<gene>
    <name evidence="8" type="ORF">TIFTF001_031827</name>
</gene>
<feature type="domain" description="PARP-type" evidence="7">
    <location>
        <begin position="222"/>
        <end position="312"/>
    </location>
</feature>
<dbReference type="PROSITE" id="PS01359">
    <property type="entry name" value="ZF_PHD_1"/>
    <property type="match status" value="1"/>
</dbReference>
<dbReference type="GO" id="GO:0008623">
    <property type="term" value="C:CHRAC"/>
    <property type="evidence" value="ECO:0007669"/>
    <property type="project" value="TreeGrafter"/>
</dbReference>
<reference evidence="8" key="1">
    <citation type="submission" date="2023-07" db="EMBL/GenBank/DDBJ databases">
        <title>draft genome sequence of fig (Ficus carica).</title>
        <authorList>
            <person name="Takahashi T."/>
            <person name="Nishimura K."/>
        </authorList>
    </citation>
    <scope>NUCLEOTIDE SEQUENCE</scope>
</reference>
<evidence type="ECO:0000256" key="1">
    <source>
        <dbReference type="ARBA" id="ARBA00022723"/>
    </source>
</evidence>
<dbReference type="InterPro" id="IPR013083">
    <property type="entry name" value="Znf_RING/FYVE/PHD"/>
</dbReference>
<sequence length="356" mass="39932">MLVNYSLLSKVEVAIVCESKHMKQDVLCDWVPGETWQMCPKGVDEFHGGCKKIGLTTEDNHLCPQKFPKGSSKHSTISSKSKRYSLDLVYKRRKSRRSTVSSLPGQGRGSTRRSGETFSIVSFNTPLVTTKGVLNQSSVPKMLEVDSVNDSCSSSKSNAEQVLSSIKIEVDETSECSSSSAVVMDYLGDDLSEKEFCIHVLRSHGLLERDFSSRSCTSPEVNGANFGNSYRRSCKICARSDSTIKLLICDHCEEAFHLSCCNPRMKKAPVDEWFCHSCMKKREQILKDKVRRKLPYITSELSGYKSLSSKGKTSPVALMLRDFEPRTTHVRIGKDFQAEVPEWSGPIEKYVFFNPC</sequence>
<dbReference type="SUPFAM" id="SSF57903">
    <property type="entry name" value="FYVE/PHD zinc finger"/>
    <property type="match status" value="1"/>
</dbReference>
<keyword evidence="3" id="KW-0862">Zinc</keyword>
<evidence type="ECO:0000256" key="5">
    <source>
        <dbReference type="SAM" id="MobiDB-lite"/>
    </source>
</evidence>
<dbReference type="Gene3D" id="3.30.40.10">
    <property type="entry name" value="Zinc/RING finger domain, C3HC4 (zinc finger)"/>
    <property type="match status" value="1"/>
</dbReference>
<dbReference type="SMART" id="SM00249">
    <property type="entry name" value="PHD"/>
    <property type="match status" value="1"/>
</dbReference>
<dbReference type="Pfam" id="PF00628">
    <property type="entry name" value="PHD"/>
    <property type="match status" value="1"/>
</dbReference>
<dbReference type="InterPro" id="IPR019787">
    <property type="entry name" value="Znf_PHD-finger"/>
</dbReference>
<dbReference type="InterPro" id="IPR011011">
    <property type="entry name" value="Znf_FYVE_PHD"/>
</dbReference>
<dbReference type="PROSITE" id="PS50064">
    <property type="entry name" value="ZF_PARP_2"/>
    <property type="match status" value="1"/>
</dbReference>
<dbReference type="InterPro" id="IPR001965">
    <property type="entry name" value="Znf_PHD"/>
</dbReference>
<feature type="domain" description="PHD-type" evidence="6">
    <location>
        <begin position="231"/>
        <end position="281"/>
    </location>
</feature>
<dbReference type="GO" id="GO:0000228">
    <property type="term" value="C:nuclear chromosome"/>
    <property type="evidence" value="ECO:0007669"/>
    <property type="project" value="TreeGrafter"/>
</dbReference>
<feature type="region of interest" description="Disordered" evidence="5">
    <location>
        <begin position="92"/>
        <end position="115"/>
    </location>
</feature>
<dbReference type="Proteomes" id="UP001187192">
    <property type="component" value="Unassembled WGS sequence"/>
</dbReference>
<dbReference type="InterPro" id="IPR001510">
    <property type="entry name" value="Znf_PARP"/>
</dbReference>
<name>A0AA88J5N9_FICCA</name>
<dbReference type="AlphaFoldDB" id="A0AA88J5N9"/>
<comment type="caution">
    <text evidence="8">The sequence shown here is derived from an EMBL/GenBank/DDBJ whole genome shotgun (WGS) entry which is preliminary data.</text>
</comment>
<evidence type="ECO:0000256" key="4">
    <source>
        <dbReference type="PROSITE-ProRule" id="PRU00146"/>
    </source>
</evidence>
<dbReference type="GO" id="GO:0045740">
    <property type="term" value="P:positive regulation of DNA replication"/>
    <property type="evidence" value="ECO:0007669"/>
    <property type="project" value="TreeGrafter"/>
</dbReference>
<evidence type="ECO:0000256" key="2">
    <source>
        <dbReference type="ARBA" id="ARBA00022771"/>
    </source>
</evidence>
<dbReference type="InterPro" id="IPR019786">
    <property type="entry name" value="Zinc_finger_PHD-type_CS"/>
</dbReference>
<evidence type="ECO:0000256" key="3">
    <source>
        <dbReference type="ARBA" id="ARBA00022833"/>
    </source>
</evidence>
<dbReference type="EMBL" id="BTGU01000134">
    <property type="protein sequence ID" value="GMN62750.1"/>
    <property type="molecule type" value="Genomic_DNA"/>
</dbReference>
<dbReference type="GO" id="GO:0003677">
    <property type="term" value="F:DNA binding"/>
    <property type="evidence" value="ECO:0007669"/>
    <property type="project" value="InterPro"/>
</dbReference>
<accession>A0AA88J5N9</accession>
<keyword evidence="9" id="KW-1185">Reference proteome</keyword>
<dbReference type="InterPro" id="IPR047171">
    <property type="entry name" value="BAZ1A"/>
</dbReference>
<dbReference type="GO" id="GO:0008270">
    <property type="term" value="F:zinc ion binding"/>
    <property type="evidence" value="ECO:0007669"/>
    <property type="project" value="UniProtKB-KW"/>
</dbReference>
<evidence type="ECO:0000259" key="7">
    <source>
        <dbReference type="PROSITE" id="PS50064"/>
    </source>
</evidence>
<dbReference type="PANTHER" id="PTHR46510">
    <property type="entry name" value="BROMODOMAIN ADJACENT TO ZINC FINGER DOMAIN PROTEIN 1A"/>
    <property type="match status" value="1"/>
</dbReference>
<keyword evidence="1" id="KW-0479">Metal-binding</keyword>
<dbReference type="GO" id="GO:0006355">
    <property type="term" value="P:regulation of DNA-templated transcription"/>
    <property type="evidence" value="ECO:0007669"/>
    <property type="project" value="TreeGrafter"/>
</dbReference>
<dbReference type="PANTHER" id="PTHR46510:SF1">
    <property type="entry name" value="BROMODOMAIN ADJACENT TO ZINC FINGER DOMAIN PROTEIN 1A"/>
    <property type="match status" value="1"/>
</dbReference>
<evidence type="ECO:0008006" key="10">
    <source>
        <dbReference type="Google" id="ProtNLM"/>
    </source>
</evidence>
<protein>
    <recommendedName>
        <fullName evidence="10">PHD-type domain-containing protein</fullName>
    </recommendedName>
</protein>
<evidence type="ECO:0000259" key="6">
    <source>
        <dbReference type="PROSITE" id="PS50016"/>
    </source>
</evidence>
<dbReference type="PROSITE" id="PS50016">
    <property type="entry name" value="ZF_PHD_2"/>
    <property type="match status" value="1"/>
</dbReference>
<organism evidence="8 9">
    <name type="scientific">Ficus carica</name>
    <name type="common">Common fig</name>
    <dbReference type="NCBI Taxonomy" id="3494"/>
    <lineage>
        <taxon>Eukaryota</taxon>
        <taxon>Viridiplantae</taxon>
        <taxon>Streptophyta</taxon>
        <taxon>Embryophyta</taxon>
        <taxon>Tracheophyta</taxon>
        <taxon>Spermatophyta</taxon>
        <taxon>Magnoliopsida</taxon>
        <taxon>eudicotyledons</taxon>
        <taxon>Gunneridae</taxon>
        <taxon>Pentapetalae</taxon>
        <taxon>rosids</taxon>
        <taxon>fabids</taxon>
        <taxon>Rosales</taxon>
        <taxon>Moraceae</taxon>
        <taxon>Ficeae</taxon>
        <taxon>Ficus</taxon>
    </lineage>
</organism>
<keyword evidence="2 4" id="KW-0863">Zinc-finger</keyword>
<evidence type="ECO:0000313" key="8">
    <source>
        <dbReference type="EMBL" id="GMN62750.1"/>
    </source>
</evidence>
<dbReference type="GO" id="GO:0006338">
    <property type="term" value="P:chromatin remodeling"/>
    <property type="evidence" value="ECO:0007669"/>
    <property type="project" value="InterPro"/>
</dbReference>
<evidence type="ECO:0000313" key="9">
    <source>
        <dbReference type="Proteomes" id="UP001187192"/>
    </source>
</evidence>
<dbReference type="GO" id="GO:0031445">
    <property type="term" value="P:regulation of heterochromatin formation"/>
    <property type="evidence" value="ECO:0007669"/>
    <property type="project" value="TreeGrafter"/>
</dbReference>
<proteinExistence type="predicted"/>